<dbReference type="PANTHER" id="PTHR23502:SF31">
    <property type="entry name" value="POLYAMINE TRANSPORTER 1"/>
    <property type="match status" value="1"/>
</dbReference>
<dbReference type="CDD" id="cd17323">
    <property type="entry name" value="MFS_Tpo1_MDR_like"/>
    <property type="match status" value="1"/>
</dbReference>
<dbReference type="EMBL" id="JBEFKJ010000018">
    <property type="protein sequence ID" value="KAL2041088.1"/>
    <property type="molecule type" value="Genomic_DNA"/>
</dbReference>
<comment type="caution">
    <text evidence="9">The sequence shown here is derived from an EMBL/GenBank/DDBJ whole genome shotgun (WGS) entry which is preliminary data.</text>
</comment>
<dbReference type="Pfam" id="PF07690">
    <property type="entry name" value="MFS_1"/>
    <property type="match status" value="1"/>
</dbReference>
<keyword evidence="10" id="KW-1185">Reference proteome</keyword>
<evidence type="ECO:0000256" key="7">
    <source>
        <dbReference type="SAM" id="Phobius"/>
    </source>
</evidence>
<feature type="region of interest" description="Disordered" evidence="6">
    <location>
        <begin position="93"/>
        <end position="119"/>
    </location>
</feature>
<sequence length="608" mass="67000">MDIVDRDLEKAEQAASPDRFPNTYFPDDTIKNSAHHGASSPTQKIERTSTSSSISSGSSVSVVREEMNISRTQTQRDLERHPTELSRIETHRTQHSGTVGRTLTSRKSKKPLPAFGAGKDYPPALPAKEDYVVEFDGPDDPMHPQNWRMRKKIFLAVILGYTTLTAAFASSIFSAATAAVAEHFGVSTEVGILGLSLYVLGFATGPLLWAPLSELKGRKLPLMIAMFGFSIFSVGTAVAKDLQTVLICRFFGGVFASCPLAVVAAVFSDMFSARTRGLAITVFSMTVFTGPLLAPFIGGFIIINPHMGWRWTEYIAALMGFLALGLNLLFLEETYPPIVLVEKASDLRRRTLNWGIHAKQEEIEVDFRELVTKNFSRPLRLLVTEPIVLLLSIYMAFIYGLLYLFLTAYPIVFQQIHHFNPGVGGLPYFGMVLGMLLAGAYIVYTQGDYNRKLEANNGITIPEWRLPPAIIGGVSFTGGLFWFGWSGYKADIHWIVPTLSGLLTGFGLLSIFLQSLNYLVDAYLMFAASAIAANTFLRSLAGAVFPLFSMYMFKALGVNWAGTLLGFVALVLAPIPFIFWKYGAKIRERSKFAPTMKPPPAADEEESA</sequence>
<feature type="transmembrane region" description="Helical" evidence="7">
    <location>
        <begin position="466"/>
        <end position="488"/>
    </location>
</feature>
<feature type="transmembrane region" description="Helical" evidence="7">
    <location>
        <begin position="387"/>
        <end position="406"/>
    </location>
</feature>
<feature type="transmembrane region" description="Helical" evidence="7">
    <location>
        <begin position="220"/>
        <end position="238"/>
    </location>
</feature>
<feature type="domain" description="Major facilitator superfamily (MFS) profile" evidence="8">
    <location>
        <begin position="155"/>
        <end position="584"/>
    </location>
</feature>
<evidence type="ECO:0000313" key="10">
    <source>
        <dbReference type="Proteomes" id="UP001590950"/>
    </source>
</evidence>
<dbReference type="PROSITE" id="PS50850">
    <property type="entry name" value="MFS"/>
    <property type="match status" value="1"/>
</dbReference>
<organism evidence="9 10">
    <name type="scientific">Stereocaulon virgatum</name>
    <dbReference type="NCBI Taxonomy" id="373712"/>
    <lineage>
        <taxon>Eukaryota</taxon>
        <taxon>Fungi</taxon>
        <taxon>Dikarya</taxon>
        <taxon>Ascomycota</taxon>
        <taxon>Pezizomycotina</taxon>
        <taxon>Lecanoromycetes</taxon>
        <taxon>OSLEUM clade</taxon>
        <taxon>Lecanoromycetidae</taxon>
        <taxon>Lecanorales</taxon>
        <taxon>Lecanorineae</taxon>
        <taxon>Stereocaulaceae</taxon>
        <taxon>Stereocaulon</taxon>
    </lineage>
</organism>
<evidence type="ECO:0000259" key="8">
    <source>
        <dbReference type="PROSITE" id="PS50850"/>
    </source>
</evidence>
<feature type="compositionally biased region" description="Basic and acidic residues" evidence="6">
    <location>
        <begin position="1"/>
        <end position="12"/>
    </location>
</feature>
<feature type="transmembrane region" description="Helical" evidence="7">
    <location>
        <begin position="560"/>
        <end position="580"/>
    </location>
</feature>
<dbReference type="SUPFAM" id="SSF103473">
    <property type="entry name" value="MFS general substrate transporter"/>
    <property type="match status" value="1"/>
</dbReference>
<reference evidence="9 10" key="1">
    <citation type="submission" date="2024-09" db="EMBL/GenBank/DDBJ databases">
        <title>Rethinking Asexuality: The Enigmatic Case of Functional Sexual Genes in Lepraria (Stereocaulaceae).</title>
        <authorList>
            <person name="Doellman M."/>
            <person name="Sun Y."/>
            <person name="Barcenas-Pena A."/>
            <person name="Lumbsch H.T."/>
            <person name="Grewe F."/>
        </authorList>
    </citation>
    <scope>NUCLEOTIDE SEQUENCE [LARGE SCALE GENOMIC DNA]</scope>
    <source>
        <strain evidence="9 10">Mercado 3170</strain>
    </source>
</reference>
<feature type="compositionally biased region" description="Low complexity" evidence="6">
    <location>
        <begin position="49"/>
        <end position="62"/>
    </location>
</feature>
<dbReference type="Proteomes" id="UP001590950">
    <property type="component" value="Unassembled WGS sequence"/>
</dbReference>
<dbReference type="PANTHER" id="PTHR23502">
    <property type="entry name" value="MAJOR FACILITATOR SUPERFAMILY"/>
    <property type="match status" value="1"/>
</dbReference>
<evidence type="ECO:0000256" key="2">
    <source>
        <dbReference type="ARBA" id="ARBA00022448"/>
    </source>
</evidence>
<protein>
    <recommendedName>
        <fullName evidence="8">Major facilitator superfamily (MFS) profile domain-containing protein</fullName>
    </recommendedName>
</protein>
<evidence type="ECO:0000256" key="5">
    <source>
        <dbReference type="ARBA" id="ARBA00023136"/>
    </source>
</evidence>
<comment type="subcellular location">
    <subcellularLocation>
        <location evidence="1">Membrane</location>
        <topology evidence="1">Multi-pass membrane protein</topology>
    </subcellularLocation>
</comment>
<feature type="transmembrane region" description="Helical" evidence="7">
    <location>
        <begin position="525"/>
        <end position="548"/>
    </location>
</feature>
<feature type="transmembrane region" description="Helical" evidence="7">
    <location>
        <begin position="244"/>
        <end position="267"/>
    </location>
</feature>
<evidence type="ECO:0000256" key="6">
    <source>
        <dbReference type="SAM" id="MobiDB-lite"/>
    </source>
</evidence>
<evidence type="ECO:0000256" key="3">
    <source>
        <dbReference type="ARBA" id="ARBA00022692"/>
    </source>
</evidence>
<feature type="transmembrane region" description="Helical" evidence="7">
    <location>
        <begin position="279"/>
        <end position="302"/>
    </location>
</feature>
<feature type="region of interest" description="Disordered" evidence="6">
    <location>
        <begin position="1"/>
        <end position="80"/>
    </location>
</feature>
<keyword evidence="3 7" id="KW-0812">Transmembrane</keyword>
<evidence type="ECO:0000256" key="4">
    <source>
        <dbReference type="ARBA" id="ARBA00022989"/>
    </source>
</evidence>
<feature type="compositionally biased region" description="Basic and acidic residues" evidence="6">
    <location>
        <begin position="63"/>
        <end position="80"/>
    </location>
</feature>
<gene>
    <name evidence="9" type="ORF">N7G274_006032</name>
</gene>
<dbReference type="InterPro" id="IPR036259">
    <property type="entry name" value="MFS_trans_sf"/>
</dbReference>
<evidence type="ECO:0000256" key="1">
    <source>
        <dbReference type="ARBA" id="ARBA00004141"/>
    </source>
</evidence>
<dbReference type="InterPro" id="IPR020846">
    <property type="entry name" value="MFS_dom"/>
</dbReference>
<keyword evidence="4 7" id="KW-1133">Transmembrane helix</keyword>
<dbReference type="InterPro" id="IPR011701">
    <property type="entry name" value="MFS"/>
</dbReference>
<keyword evidence="5 7" id="KW-0472">Membrane</keyword>
<name>A0ABR4A7Q1_9LECA</name>
<accession>A0ABR4A7Q1</accession>
<evidence type="ECO:0000313" key="9">
    <source>
        <dbReference type="EMBL" id="KAL2041088.1"/>
    </source>
</evidence>
<feature type="transmembrane region" description="Helical" evidence="7">
    <location>
        <begin position="314"/>
        <end position="331"/>
    </location>
</feature>
<feature type="transmembrane region" description="Helical" evidence="7">
    <location>
        <begin position="426"/>
        <end position="445"/>
    </location>
</feature>
<feature type="transmembrane region" description="Helical" evidence="7">
    <location>
        <begin position="494"/>
        <end position="513"/>
    </location>
</feature>
<proteinExistence type="predicted"/>
<feature type="transmembrane region" description="Helical" evidence="7">
    <location>
        <begin position="190"/>
        <end position="208"/>
    </location>
</feature>
<feature type="transmembrane region" description="Helical" evidence="7">
    <location>
        <begin position="153"/>
        <end position="178"/>
    </location>
</feature>
<dbReference type="Gene3D" id="1.20.1250.20">
    <property type="entry name" value="MFS general substrate transporter like domains"/>
    <property type="match status" value="1"/>
</dbReference>
<keyword evidence="2" id="KW-0813">Transport</keyword>